<feature type="compositionally biased region" description="Low complexity" evidence="10">
    <location>
        <begin position="518"/>
        <end position="529"/>
    </location>
</feature>
<organism evidence="13 15">
    <name type="scientific">Dermatophagoides pteronyssinus</name>
    <name type="common">European house dust mite</name>
    <dbReference type="NCBI Taxonomy" id="6956"/>
    <lineage>
        <taxon>Eukaryota</taxon>
        <taxon>Metazoa</taxon>
        <taxon>Ecdysozoa</taxon>
        <taxon>Arthropoda</taxon>
        <taxon>Chelicerata</taxon>
        <taxon>Arachnida</taxon>
        <taxon>Acari</taxon>
        <taxon>Acariformes</taxon>
        <taxon>Sarcoptiformes</taxon>
        <taxon>Astigmata</taxon>
        <taxon>Psoroptidia</taxon>
        <taxon>Analgoidea</taxon>
        <taxon>Pyroglyphidae</taxon>
        <taxon>Dermatophagoidinae</taxon>
        <taxon>Dermatophagoides</taxon>
    </lineage>
</organism>
<dbReference type="RefSeq" id="XP_027203135.1">
    <property type="nucleotide sequence ID" value="XM_027347334.1"/>
</dbReference>
<evidence type="ECO:0000256" key="3">
    <source>
        <dbReference type="ARBA" id="ARBA00022692"/>
    </source>
</evidence>
<dbReference type="PANTHER" id="PTHR19229:SF250">
    <property type="entry name" value="ABC TRANSPORTER DOMAIN-CONTAINING PROTEIN-RELATED"/>
    <property type="match status" value="1"/>
</dbReference>
<accession>A0A6P6YE07</accession>
<comment type="subcellular location">
    <subcellularLocation>
        <location evidence="1">Membrane</location>
        <topology evidence="1">Multi-pass membrane protein</topology>
    </subcellularLocation>
</comment>
<dbReference type="GO" id="GO:0016020">
    <property type="term" value="C:membrane"/>
    <property type="evidence" value="ECO:0007669"/>
    <property type="project" value="UniProtKB-SubCell"/>
</dbReference>
<feature type="transmembrane region" description="Helical" evidence="11">
    <location>
        <begin position="1231"/>
        <end position="1249"/>
    </location>
</feature>
<feature type="transmembrane region" description="Helical" evidence="11">
    <location>
        <begin position="1122"/>
        <end position="1142"/>
    </location>
</feature>
<dbReference type="Pfam" id="PF12698">
    <property type="entry name" value="ABC2_membrane_3"/>
    <property type="match status" value="2"/>
</dbReference>
<keyword evidence="13" id="KW-1185">Reference proteome</keyword>
<feature type="transmembrane region" description="Helical" evidence="11">
    <location>
        <begin position="44"/>
        <end position="63"/>
    </location>
</feature>
<dbReference type="GO" id="GO:0005319">
    <property type="term" value="F:lipid transporter activity"/>
    <property type="evidence" value="ECO:0007669"/>
    <property type="project" value="TreeGrafter"/>
</dbReference>
<keyword evidence="7 11" id="KW-1133">Transmembrane helix</keyword>
<dbReference type="KEGG" id="dpte:113797030"/>
<feature type="coiled-coil region" evidence="9">
    <location>
        <begin position="1754"/>
        <end position="1781"/>
    </location>
</feature>
<keyword evidence="8 11" id="KW-0472">Membrane</keyword>
<dbReference type="GO" id="GO:0005524">
    <property type="term" value="F:ATP binding"/>
    <property type="evidence" value="ECO:0007669"/>
    <property type="project" value="UniProtKB-KW"/>
</dbReference>
<sequence>MSNNNNNNDSDDDQPPNRSALTDACIDIWLLSRKNFKIQFRHRLATFLELIVPCLLVLMIAIIRTKVSVTEFNEPTIYQEFDLLQIPKILDQQPEFQIYFTPNTSQTNQIMENLLENLKQKCQINRLYELKLPCHPSITGFENSNKMIDQYLLDDKFVLCGIEFEQLTNDNIKFSLRFSNIPRTLKQSAMKIEDWKTQMIMMNVMPAGPRDKNNTNGGQPGYEDEGFLFIQHLLSMAIGKTLFANDSNFDLFNMMEIELMGQRFPYPKYIDDIFLFSLNFLFPSIFLFSFYFSAINLTKTIVNEKEKRIKESMKMMGLKEKYHFIAYFIKSILLIIPAIILIIIFLKISFAHNSPPILITDSTILFAYFFLYQICNVCFCFMLSTFFSKANLAGILTGIISFLTYLPYFPMIQEYNNYTLLAKIINCLMPNTNMSLGVFIMLMRETRGIPITWNNISDPAIPDDSLTFSVILIMFVVNSLIYLIITWYVTLAFPGEYGVPLPWYFPFTKKYWFDSNNVDNQNDNQNSSNEDIDDMDDNNDHLQSIESYPRNHKIGINIKNLYKTYDNGKTYSVKNLSFKVFENQITALLGHNGAGKTTTISLLCGLFPPTNGTAIINGYDIRTEMNRIRSSLGICPQSNLLFDELTVEEHLDFYCRLKHTNLTNEQIKHEIKQMVKKLDLKDKFHVQANCLSGGMKRKLSVGIALIGGSKIVILDEPTSGLDVSARRFIWDLLLQEKTGRVIIISTHFMEEADILGDRIAIMDFGSLRCYGSSLFLKKHFGAGYHLRMEKRSPDIDSDLIKKIVLDHIDGAKMESSVGIELTFSLPNEQISKFGALLRRIETELVDQIVNYGISITTMEEVFLKVGSHNQQKTNESLGEIDGKSSSASAINIGNGNHSTTTTTTKMVAKVKNSGKKLIGQQFYALLIKRILYSIRNPILTLTQFILPILILISTLLMMRSIPQLAPFRKLEMSLNQFHNPLVKYFVQNDSRSLSLANDYAETLMNEIHSDRIIAIPDVNETKIIDEIISVNNFVYNYEFVTSALFQYAMDSKFELKITALFNDQPFHTPSISLRYIDQALLRHFYNRKNIQLSVSNYPMPLTIKEKFSKLKIPINVQGDFQVIQSIIMGLSFFLSSYAILIVDERISKAKHLQKISGLRMFYYWLSFLLCDFILYLLSIVSIIITLQAFKVDNLHEDQQSFYLFVGYGLCGLALIPFVYSASFFFSIPATAYARLSLVLILSSITSMIADQLTAIKQFDLMNINHALKPIFHLFIPLFDISKITSNLQTNYRNNKICHMEYNGISIQKLCKFLNSTFHDDRMEALRPCCKDYCNETCLNFEENYFSLNDPGIGSSLLYVIGSAIIYWLALFLIEVNTIVSLKTFIELIRRKFTEKSEPIIYSSELIPDDDVQSEKSFVNKIVSTGQYTKYSLVINNLQKIYGKFTAVDNISYCVGVGECFGLLGVNGAGKTTTFKMITGDESITSGDIFINGFDVTKEPYKTLGQIGYCPQFDALFDDLTGEEILRFYSRLRGIQEKDIDEQITELSQLLYFEMYLNKLSSTYSGGNKRKLSTAIALLGNPAVSFLDEPTSGVDPVARRCLWEAIGRKLKQNISIVLTSHSMEECEALCNRLIIMVNGQITCIGSPLHLKNKYGNSYNLTLKVSQNRLFDQSFRRQSYNELEKKIEKIKSFMLQTFPTSKLKAIHNNQLEYIIQNQDDYILRCSEIFDVIETNKEFLRLEDYSVSQTNLEQIFLSFARKQHERLEDVLNEKIEENTTEENETNL</sequence>
<dbReference type="InterPro" id="IPR026082">
    <property type="entry name" value="ABCA"/>
</dbReference>
<feature type="region of interest" description="Disordered" evidence="10">
    <location>
        <begin position="518"/>
        <end position="540"/>
    </location>
</feature>
<dbReference type="InterPro" id="IPR017871">
    <property type="entry name" value="ABC_transporter-like_CS"/>
</dbReference>
<evidence type="ECO:0000256" key="9">
    <source>
        <dbReference type="SAM" id="Coils"/>
    </source>
</evidence>
<evidence type="ECO:0000256" key="10">
    <source>
        <dbReference type="SAM" id="MobiDB-lite"/>
    </source>
</evidence>
<reference evidence="14 15" key="1">
    <citation type="submission" date="2025-04" db="UniProtKB">
        <authorList>
            <consortium name="RefSeq"/>
        </authorList>
    </citation>
    <scope>IDENTIFICATION</scope>
    <source>
        <strain evidence="14 15">Airmid</strain>
    </source>
</reference>
<dbReference type="PROSITE" id="PS00211">
    <property type="entry name" value="ABC_TRANSPORTER_1"/>
    <property type="match status" value="1"/>
</dbReference>
<gene>
    <name evidence="14 15" type="primary">LOC113797030</name>
</gene>
<keyword evidence="3 11" id="KW-0812">Transmembrane</keyword>
<feature type="transmembrane region" description="Helical" evidence="11">
    <location>
        <begin position="938"/>
        <end position="958"/>
    </location>
</feature>
<dbReference type="FunFam" id="3.40.50.300:FF:000327">
    <property type="entry name" value="ATP-binding cassette sub-family A member 3"/>
    <property type="match status" value="1"/>
</dbReference>
<feature type="transmembrane region" description="Helical" evidence="11">
    <location>
        <begin position="1355"/>
        <end position="1373"/>
    </location>
</feature>
<dbReference type="FunFam" id="3.40.50.300:FF:000298">
    <property type="entry name" value="ATP-binding cassette sub-family A member 12"/>
    <property type="match status" value="1"/>
</dbReference>
<dbReference type="InterPro" id="IPR027417">
    <property type="entry name" value="P-loop_NTPase"/>
</dbReference>
<dbReference type="RefSeq" id="XP_027203136.1">
    <property type="nucleotide sequence ID" value="XM_027347335.1"/>
</dbReference>
<dbReference type="PANTHER" id="PTHR19229">
    <property type="entry name" value="ATP-BINDING CASSETTE TRANSPORTER SUBFAMILY A ABCA"/>
    <property type="match status" value="1"/>
</dbReference>
<feature type="transmembrane region" description="Helical" evidence="11">
    <location>
        <begin position="390"/>
        <end position="408"/>
    </location>
</feature>
<dbReference type="InterPro" id="IPR003439">
    <property type="entry name" value="ABC_transporter-like_ATP-bd"/>
</dbReference>
<keyword evidence="6" id="KW-0067">ATP-binding</keyword>
<dbReference type="GO" id="GO:0016887">
    <property type="term" value="F:ATP hydrolysis activity"/>
    <property type="evidence" value="ECO:0007669"/>
    <property type="project" value="InterPro"/>
</dbReference>
<evidence type="ECO:0000256" key="5">
    <source>
        <dbReference type="ARBA" id="ARBA00022741"/>
    </source>
</evidence>
<feature type="transmembrane region" description="Helical" evidence="11">
    <location>
        <begin position="465"/>
        <end position="489"/>
    </location>
</feature>
<evidence type="ECO:0000256" key="4">
    <source>
        <dbReference type="ARBA" id="ARBA00022737"/>
    </source>
</evidence>
<evidence type="ECO:0000313" key="13">
    <source>
        <dbReference type="Proteomes" id="UP000515146"/>
    </source>
</evidence>
<feature type="transmembrane region" description="Helical" evidence="11">
    <location>
        <begin position="280"/>
        <end position="302"/>
    </location>
</feature>
<dbReference type="CDD" id="cd03263">
    <property type="entry name" value="ABC_subfamily_A"/>
    <property type="match status" value="2"/>
</dbReference>
<feature type="domain" description="ABC transporter" evidence="12">
    <location>
        <begin position="1432"/>
        <end position="1662"/>
    </location>
</feature>
<dbReference type="SMART" id="SM00382">
    <property type="entry name" value="AAA"/>
    <property type="match status" value="2"/>
</dbReference>
<dbReference type="Gene3D" id="3.40.50.300">
    <property type="entry name" value="P-loop containing nucleotide triphosphate hydrolases"/>
    <property type="match status" value="2"/>
</dbReference>
<dbReference type="Proteomes" id="UP000515146">
    <property type="component" value="Unplaced"/>
</dbReference>
<evidence type="ECO:0000256" key="1">
    <source>
        <dbReference type="ARBA" id="ARBA00004141"/>
    </source>
</evidence>
<dbReference type="OMA" id="WKNWIVL"/>
<proteinExistence type="predicted"/>
<feature type="transmembrane region" description="Helical" evidence="11">
    <location>
        <begin position="1162"/>
        <end position="1189"/>
    </location>
</feature>
<dbReference type="OrthoDB" id="6512918at2759"/>
<dbReference type="GO" id="GO:0140359">
    <property type="term" value="F:ABC-type transporter activity"/>
    <property type="evidence" value="ECO:0007669"/>
    <property type="project" value="InterPro"/>
</dbReference>
<dbReference type="Pfam" id="PF00005">
    <property type="entry name" value="ABC_tran"/>
    <property type="match status" value="2"/>
</dbReference>
<evidence type="ECO:0000313" key="14">
    <source>
        <dbReference type="RefSeq" id="XP_027203135.1"/>
    </source>
</evidence>
<keyword evidence="5" id="KW-0547">Nucleotide-binding</keyword>
<dbReference type="InterPro" id="IPR003593">
    <property type="entry name" value="AAA+_ATPase"/>
</dbReference>
<keyword evidence="9" id="KW-0175">Coiled coil</keyword>
<evidence type="ECO:0000256" key="6">
    <source>
        <dbReference type="ARBA" id="ARBA00022840"/>
    </source>
</evidence>
<dbReference type="Pfam" id="PF23321">
    <property type="entry name" value="R1_ABCA1"/>
    <property type="match status" value="1"/>
</dbReference>
<evidence type="ECO:0000313" key="15">
    <source>
        <dbReference type="RefSeq" id="XP_027203136.1"/>
    </source>
</evidence>
<feature type="transmembrane region" description="Helical" evidence="11">
    <location>
        <begin position="322"/>
        <end position="345"/>
    </location>
</feature>
<keyword evidence="2" id="KW-0813">Transport</keyword>
<dbReference type="InterPro" id="IPR056264">
    <property type="entry name" value="R2_ABCA1-4-like"/>
</dbReference>
<feature type="transmembrane region" description="Helical" evidence="11">
    <location>
        <begin position="1201"/>
        <end position="1225"/>
    </location>
</feature>
<evidence type="ECO:0000256" key="8">
    <source>
        <dbReference type="ARBA" id="ARBA00023136"/>
    </source>
</evidence>
<evidence type="ECO:0000256" key="11">
    <source>
        <dbReference type="SAM" id="Phobius"/>
    </source>
</evidence>
<dbReference type="PROSITE" id="PS50893">
    <property type="entry name" value="ABC_TRANSPORTER_2"/>
    <property type="match status" value="2"/>
</dbReference>
<feature type="transmembrane region" description="Helical" evidence="11">
    <location>
        <begin position="365"/>
        <end position="383"/>
    </location>
</feature>
<feature type="domain" description="ABC transporter" evidence="12">
    <location>
        <begin position="556"/>
        <end position="789"/>
    </location>
</feature>
<keyword evidence="4" id="KW-0677">Repeat</keyword>
<dbReference type="InterPro" id="IPR013525">
    <property type="entry name" value="ABC2_TM"/>
</dbReference>
<dbReference type="SUPFAM" id="SSF52540">
    <property type="entry name" value="P-loop containing nucleoside triphosphate hydrolases"/>
    <property type="match status" value="2"/>
</dbReference>
<evidence type="ECO:0000259" key="12">
    <source>
        <dbReference type="PROSITE" id="PS50893"/>
    </source>
</evidence>
<protein>
    <submittedName>
        <fullName evidence="14 15">ATP-binding cassette sub-family A member 3-like</fullName>
    </submittedName>
</protein>
<evidence type="ECO:0000256" key="2">
    <source>
        <dbReference type="ARBA" id="ARBA00022448"/>
    </source>
</evidence>
<name>A0A6P6YE07_DERPT</name>
<evidence type="ECO:0000256" key="7">
    <source>
        <dbReference type="ARBA" id="ARBA00022989"/>
    </source>
</evidence>